<keyword evidence="3" id="KW-1185">Reference proteome</keyword>
<feature type="signal peptide" evidence="1">
    <location>
        <begin position="1"/>
        <end position="20"/>
    </location>
</feature>
<dbReference type="RefSeq" id="WP_169456081.1">
    <property type="nucleotide sequence ID" value="NZ_CP051774.1"/>
</dbReference>
<dbReference type="Proteomes" id="UP000501812">
    <property type="component" value="Chromosome"/>
</dbReference>
<keyword evidence="1" id="KW-0732">Signal</keyword>
<reference evidence="2 3" key="1">
    <citation type="submission" date="2020-04" db="EMBL/GenBank/DDBJ databases">
        <title>Luteolibacter sp. G-1-1-1 isolated from soil.</title>
        <authorList>
            <person name="Dahal R.H."/>
        </authorList>
    </citation>
    <scope>NUCLEOTIDE SEQUENCE [LARGE SCALE GENOMIC DNA]</scope>
    <source>
        <strain evidence="2 3">G-1-1-1</strain>
    </source>
</reference>
<evidence type="ECO:0000313" key="2">
    <source>
        <dbReference type="EMBL" id="QJE97655.1"/>
    </source>
</evidence>
<dbReference type="AlphaFoldDB" id="A0A858RLQ1"/>
<name>A0A858RLQ1_9BACT</name>
<protein>
    <submittedName>
        <fullName evidence="2">Uncharacterized protein</fullName>
    </submittedName>
</protein>
<evidence type="ECO:0000313" key="3">
    <source>
        <dbReference type="Proteomes" id="UP000501812"/>
    </source>
</evidence>
<organism evidence="2 3">
    <name type="scientific">Luteolibacter luteus</name>
    <dbReference type="NCBI Taxonomy" id="2728835"/>
    <lineage>
        <taxon>Bacteria</taxon>
        <taxon>Pseudomonadati</taxon>
        <taxon>Verrucomicrobiota</taxon>
        <taxon>Verrucomicrobiia</taxon>
        <taxon>Verrucomicrobiales</taxon>
        <taxon>Verrucomicrobiaceae</taxon>
        <taxon>Luteolibacter</taxon>
    </lineage>
</organism>
<accession>A0A858RLQ1</accession>
<gene>
    <name evidence="2" type="ORF">HHL09_18345</name>
</gene>
<feature type="chain" id="PRO_5032535515" evidence="1">
    <location>
        <begin position="21"/>
        <end position="342"/>
    </location>
</feature>
<proteinExistence type="predicted"/>
<dbReference type="KEGG" id="luo:HHL09_18345"/>
<evidence type="ECO:0000256" key="1">
    <source>
        <dbReference type="SAM" id="SignalP"/>
    </source>
</evidence>
<sequence length="342" mass="37386">MNASSIIFGLSLAVLSTAGAQSTSANYTNFIRQKQLPTNVKWDMPVNASGQDQSHLAINPGGAQFELWTVNNVTAQDYKLDSRYVGAYVPVGNVKITSEDPYDVIPRTRADRPFTVEVLVDGLTIGNPEAPEAATKVKFLRHVQSYGTGGTGVGINRTQATLESQSYMEQNATSTISYAITSIPGGNRAKVRGEERFSVFSLEDYQAPASQLGSQFIQIWPLADAAIQGVSNNELIRFKLPEINLTLNDLYPDSHTYAQVYKGLPVLGKTGAIVPGSSLVVNDTVPQSRVLHLTDYDEVFDADGRWTMEIVTKTPFGLDRLAYVSFMLDRTIEFNGSITSQE</sequence>
<dbReference type="EMBL" id="CP051774">
    <property type="protein sequence ID" value="QJE97655.1"/>
    <property type="molecule type" value="Genomic_DNA"/>
</dbReference>